<feature type="compositionally biased region" description="Low complexity" evidence="2">
    <location>
        <begin position="22"/>
        <end position="35"/>
    </location>
</feature>
<dbReference type="Pfam" id="PF00753">
    <property type="entry name" value="Lactamase_B"/>
    <property type="match status" value="1"/>
</dbReference>
<gene>
    <name evidence="5" type="ORF">GCM10011309_21730</name>
</gene>
<proteinExistence type="inferred from homology"/>
<dbReference type="Proteomes" id="UP000600865">
    <property type="component" value="Unassembled WGS sequence"/>
</dbReference>
<evidence type="ECO:0000259" key="4">
    <source>
        <dbReference type="SMART" id="SM00849"/>
    </source>
</evidence>
<comment type="caution">
    <text evidence="5">The sequence shown here is derived from an EMBL/GenBank/DDBJ whole genome shotgun (WGS) entry which is preliminary data.</text>
</comment>
<dbReference type="PROSITE" id="PS51257">
    <property type="entry name" value="PROKAR_LIPOPROTEIN"/>
    <property type="match status" value="1"/>
</dbReference>
<feature type="domain" description="Metallo-beta-lactamase" evidence="4">
    <location>
        <begin position="61"/>
        <end position="244"/>
    </location>
</feature>
<dbReference type="AlphaFoldDB" id="A0A918KPT1"/>
<dbReference type="SUPFAM" id="SSF56281">
    <property type="entry name" value="Metallo-hydrolase/oxidoreductase"/>
    <property type="match status" value="1"/>
</dbReference>
<organism evidence="5 6">
    <name type="scientific">Litorimonas cladophorae</name>
    <dbReference type="NCBI Taxonomy" id="1220491"/>
    <lineage>
        <taxon>Bacteria</taxon>
        <taxon>Pseudomonadati</taxon>
        <taxon>Pseudomonadota</taxon>
        <taxon>Alphaproteobacteria</taxon>
        <taxon>Maricaulales</taxon>
        <taxon>Robiginitomaculaceae</taxon>
    </lineage>
</organism>
<dbReference type="EMBL" id="BMYV01000002">
    <property type="protein sequence ID" value="GGX71225.1"/>
    <property type="molecule type" value="Genomic_DNA"/>
</dbReference>
<evidence type="ECO:0000256" key="2">
    <source>
        <dbReference type="SAM" id="MobiDB-lite"/>
    </source>
</evidence>
<evidence type="ECO:0000256" key="1">
    <source>
        <dbReference type="ARBA" id="ARBA00005250"/>
    </source>
</evidence>
<reference evidence="5 6" key="1">
    <citation type="journal article" date="2014" name="Int. J. Syst. Evol. Microbiol.">
        <title>Complete genome sequence of Corynebacterium casei LMG S-19264T (=DSM 44701T), isolated from a smear-ripened cheese.</title>
        <authorList>
            <consortium name="US DOE Joint Genome Institute (JGI-PGF)"/>
            <person name="Walter F."/>
            <person name="Albersmeier A."/>
            <person name="Kalinowski J."/>
            <person name="Ruckert C."/>
        </authorList>
    </citation>
    <scope>NUCLEOTIDE SEQUENCE [LARGE SCALE GENOMIC DNA]</scope>
    <source>
        <strain evidence="5 6">KCTC 23968</strain>
    </source>
</reference>
<feature type="chain" id="PRO_5037472762" evidence="3">
    <location>
        <begin position="22"/>
        <end position="313"/>
    </location>
</feature>
<feature type="region of interest" description="Disordered" evidence="2">
    <location>
        <begin position="21"/>
        <end position="44"/>
    </location>
</feature>
<dbReference type="SMART" id="SM00849">
    <property type="entry name" value="Lactamase_B"/>
    <property type="match status" value="1"/>
</dbReference>
<dbReference type="PANTHER" id="PTHR42951">
    <property type="entry name" value="METALLO-BETA-LACTAMASE DOMAIN-CONTAINING"/>
    <property type="match status" value="1"/>
</dbReference>
<dbReference type="InterPro" id="IPR050855">
    <property type="entry name" value="NDM-1-like"/>
</dbReference>
<dbReference type="GO" id="GO:0017001">
    <property type="term" value="P:antibiotic catabolic process"/>
    <property type="evidence" value="ECO:0007669"/>
    <property type="project" value="UniProtKB-ARBA"/>
</dbReference>
<dbReference type="PANTHER" id="PTHR42951:SF4">
    <property type="entry name" value="ACYL-COENZYME A THIOESTERASE MBLAC2"/>
    <property type="match status" value="1"/>
</dbReference>
<dbReference type="Gene3D" id="3.60.15.10">
    <property type="entry name" value="Ribonuclease Z/Hydroxyacylglutathione hydrolase-like"/>
    <property type="match status" value="1"/>
</dbReference>
<keyword evidence="6" id="KW-1185">Reference proteome</keyword>
<keyword evidence="3" id="KW-0732">Signal</keyword>
<sequence length="313" mass="33574">MKHILLASTLLLAACSQTETSADATEPAAQTTAQASLEKPSEPNITSQDLGGGFYMLLGPGGNIGVSTGDDGVYMIDDKFARFGQEIIDVVATLSDKPITYVLNTHHHGDHSGANVEMKAVGATVVAHDNVRTRMGLSYMNEAFGRQQDARAEALWPTLTFSQELTLWFNGDEVRAIHTPAGHTDGDTIVHFVGANIVHLGDNFFHNMLPFIDVDSGGTIQGMINAQQIAYDLSNDTTKVIPGHGPLSNKVELGASIKRLQAIHDRVKVRKDAGESLEAIVAADPLADMTELEGFMKKPDVIKATWRSLGGAI</sequence>
<name>A0A918KPT1_9PROT</name>
<dbReference type="CDD" id="cd16282">
    <property type="entry name" value="metallo-hydrolase-like_MBL-fold"/>
    <property type="match status" value="1"/>
</dbReference>
<feature type="signal peptide" evidence="3">
    <location>
        <begin position="1"/>
        <end position="21"/>
    </location>
</feature>
<comment type="similarity">
    <text evidence="1">Belongs to the metallo-beta-lactamase superfamily. Class-B beta-lactamase family.</text>
</comment>
<dbReference type="RefSeq" id="WP_189585612.1">
    <property type="nucleotide sequence ID" value="NZ_BMYV01000002.1"/>
</dbReference>
<dbReference type="InterPro" id="IPR036866">
    <property type="entry name" value="RibonucZ/Hydroxyglut_hydro"/>
</dbReference>
<evidence type="ECO:0000256" key="3">
    <source>
        <dbReference type="SAM" id="SignalP"/>
    </source>
</evidence>
<evidence type="ECO:0000313" key="5">
    <source>
        <dbReference type="EMBL" id="GGX71225.1"/>
    </source>
</evidence>
<protein>
    <submittedName>
        <fullName evidence="5">Cyclase</fullName>
    </submittedName>
</protein>
<dbReference type="InterPro" id="IPR001279">
    <property type="entry name" value="Metallo-B-lactamas"/>
</dbReference>
<evidence type="ECO:0000313" key="6">
    <source>
        <dbReference type="Proteomes" id="UP000600865"/>
    </source>
</evidence>
<accession>A0A918KPT1</accession>